<dbReference type="Pfam" id="PF01638">
    <property type="entry name" value="HxlR"/>
    <property type="match status" value="1"/>
</dbReference>
<dbReference type="PANTHER" id="PTHR33204">
    <property type="entry name" value="TRANSCRIPTIONAL REGULATOR, MARR FAMILY"/>
    <property type="match status" value="1"/>
</dbReference>
<dbReference type="InterPro" id="IPR036390">
    <property type="entry name" value="WH_DNA-bd_sf"/>
</dbReference>
<keyword evidence="3" id="KW-0804">Transcription</keyword>
<dbReference type="InterPro" id="IPR036388">
    <property type="entry name" value="WH-like_DNA-bd_sf"/>
</dbReference>
<dbReference type="GO" id="GO:0003677">
    <property type="term" value="F:DNA binding"/>
    <property type="evidence" value="ECO:0007669"/>
    <property type="project" value="UniProtKB-KW"/>
</dbReference>
<protein>
    <submittedName>
        <fullName evidence="5">Transcriptional regulator</fullName>
    </submittedName>
</protein>
<dbReference type="RefSeq" id="WP_066853464.1">
    <property type="nucleotide sequence ID" value="NZ_JXMS01000007.1"/>
</dbReference>
<dbReference type="SUPFAM" id="SSF46785">
    <property type="entry name" value="Winged helix' DNA-binding domain"/>
    <property type="match status" value="1"/>
</dbReference>
<evidence type="ECO:0000256" key="3">
    <source>
        <dbReference type="ARBA" id="ARBA00023163"/>
    </source>
</evidence>
<evidence type="ECO:0000313" key="5">
    <source>
        <dbReference type="EMBL" id="OBQ54537.1"/>
    </source>
</evidence>
<accession>A0A1B7XG97</accession>
<dbReference type="GO" id="GO:0006355">
    <property type="term" value="P:regulation of DNA-templated transcription"/>
    <property type="evidence" value="ECO:0007669"/>
    <property type="project" value="UniProtKB-ARBA"/>
</dbReference>
<dbReference type="Gene3D" id="1.10.10.10">
    <property type="entry name" value="Winged helix-like DNA-binding domain superfamily/Winged helix DNA-binding domain"/>
    <property type="match status" value="1"/>
</dbReference>
<feature type="domain" description="HTH hxlR-type" evidence="4">
    <location>
        <begin position="11"/>
        <end position="109"/>
    </location>
</feature>
<dbReference type="Proteomes" id="UP000091979">
    <property type="component" value="Unassembled WGS sequence"/>
</dbReference>
<proteinExistence type="predicted"/>
<evidence type="ECO:0000313" key="6">
    <source>
        <dbReference type="Proteomes" id="UP000091979"/>
    </source>
</evidence>
<dbReference type="STRING" id="1560234.SP90_05695"/>
<dbReference type="CDD" id="cd00090">
    <property type="entry name" value="HTH_ARSR"/>
    <property type="match status" value="1"/>
</dbReference>
<dbReference type="InterPro" id="IPR002577">
    <property type="entry name" value="HTH_HxlR"/>
</dbReference>
<dbReference type="InterPro" id="IPR011991">
    <property type="entry name" value="ArsR-like_HTH"/>
</dbReference>
<name>A0A1B7XG97_9BACT</name>
<evidence type="ECO:0000256" key="2">
    <source>
        <dbReference type="ARBA" id="ARBA00023125"/>
    </source>
</evidence>
<reference evidence="5 6" key="1">
    <citation type="submission" date="2015-01" db="EMBL/GenBank/DDBJ databases">
        <title>Desulfovibrio sp. JC271 draft genome sequence.</title>
        <authorList>
            <person name="Shivani Y."/>
            <person name="Subhash Y."/>
            <person name="Sasikala C."/>
            <person name="Ramana C.V."/>
        </authorList>
    </citation>
    <scope>NUCLEOTIDE SEQUENCE [LARGE SCALE GENOMIC DNA]</scope>
    <source>
        <strain evidence="5 6">JC271</strain>
    </source>
</reference>
<organism evidence="5 6">
    <name type="scientific">Halodesulfovibrio spirochaetisodalis</name>
    <dbReference type="NCBI Taxonomy" id="1560234"/>
    <lineage>
        <taxon>Bacteria</taxon>
        <taxon>Pseudomonadati</taxon>
        <taxon>Thermodesulfobacteriota</taxon>
        <taxon>Desulfovibrionia</taxon>
        <taxon>Desulfovibrionales</taxon>
        <taxon>Desulfovibrionaceae</taxon>
        <taxon>Halodesulfovibrio</taxon>
    </lineage>
</organism>
<keyword evidence="6" id="KW-1185">Reference proteome</keyword>
<evidence type="ECO:0000256" key="1">
    <source>
        <dbReference type="ARBA" id="ARBA00023015"/>
    </source>
</evidence>
<dbReference type="PANTHER" id="PTHR33204:SF29">
    <property type="entry name" value="TRANSCRIPTIONAL REGULATOR"/>
    <property type="match status" value="1"/>
</dbReference>
<evidence type="ECO:0000259" key="4">
    <source>
        <dbReference type="PROSITE" id="PS51118"/>
    </source>
</evidence>
<dbReference type="OrthoDB" id="9800350at2"/>
<gene>
    <name evidence="5" type="ORF">SP90_05695</name>
</gene>
<keyword evidence="1" id="KW-0805">Transcription regulation</keyword>
<dbReference type="EMBL" id="JXMS01000007">
    <property type="protein sequence ID" value="OBQ54537.1"/>
    <property type="molecule type" value="Genomic_DNA"/>
</dbReference>
<sequence length="114" mass="13320">MIRWNGKEYRCPVEVGMDVISGKWKSLILWHLHEGAKRYKELERIVPGVSQKMLTQQLKEMERDGLLIRTVYPEVPPRVEYALTELGHSAFPILKMMHDWAIDELGCEHSCERG</sequence>
<dbReference type="PATRIC" id="fig|1560234.3.peg.3111"/>
<comment type="caution">
    <text evidence="5">The sequence shown here is derived from an EMBL/GenBank/DDBJ whole genome shotgun (WGS) entry which is preliminary data.</text>
</comment>
<dbReference type="AlphaFoldDB" id="A0A1B7XG97"/>
<dbReference type="PROSITE" id="PS51118">
    <property type="entry name" value="HTH_HXLR"/>
    <property type="match status" value="1"/>
</dbReference>
<keyword evidence="2" id="KW-0238">DNA-binding</keyword>